<organism evidence="1 2">
    <name type="scientific">Paraburkholderia caffeinilytica</name>
    <dbReference type="NCBI Taxonomy" id="1761016"/>
    <lineage>
        <taxon>Bacteria</taxon>
        <taxon>Pseudomonadati</taxon>
        <taxon>Pseudomonadota</taxon>
        <taxon>Betaproteobacteria</taxon>
        <taxon>Burkholderiales</taxon>
        <taxon>Burkholderiaceae</taxon>
        <taxon>Paraburkholderia</taxon>
    </lineage>
</organism>
<protein>
    <recommendedName>
        <fullName evidence="3">Transposon Tn7 transposition protein TnsD C-termianl domain-containing protein</fullName>
    </recommendedName>
</protein>
<dbReference type="EMBL" id="BMHL01000001">
    <property type="protein sequence ID" value="GGC24507.1"/>
    <property type="molecule type" value="Genomic_DNA"/>
</dbReference>
<gene>
    <name evidence="1" type="ORF">GCM10011400_08590</name>
</gene>
<proteinExistence type="predicted"/>
<comment type="caution">
    <text evidence="1">The sequence shown here is derived from an EMBL/GenBank/DDBJ whole genome shotgun (WGS) entry which is preliminary data.</text>
</comment>
<reference evidence="2" key="1">
    <citation type="journal article" date="2019" name="Int. J. Syst. Evol. Microbiol.">
        <title>The Global Catalogue of Microorganisms (GCM) 10K type strain sequencing project: providing services to taxonomists for standard genome sequencing and annotation.</title>
        <authorList>
            <consortium name="The Broad Institute Genomics Platform"/>
            <consortium name="The Broad Institute Genome Sequencing Center for Infectious Disease"/>
            <person name="Wu L."/>
            <person name="Ma J."/>
        </authorList>
    </citation>
    <scope>NUCLEOTIDE SEQUENCE [LARGE SCALE GENOMIC DNA]</scope>
    <source>
        <strain evidence="2">CGMCC 1.15103</strain>
    </source>
</reference>
<keyword evidence="2" id="KW-1185">Reference proteome</keyword>
<evidence type="ECO:0000313" key="1">
    <source>
        <dbReference type="EMBL" id="GGC24507.1"/>
    </source>
</evidence>
<evidence type="ECO:0000313" key="2">
    <source>
        <dbReference type="Proteomes" id="UP000602004"/>
    </source>
</evidence>
<accession>A0ABQ1LHC3</accession>
<evidence type="ECO:0008006" key="3">
    <source>
        <dbReference type="Google" id="ProtNLM"/>
    </source>
</evidence>
<dbReference type="Proteomes" id="UP000602004">
    <property type="component" value="Unassembled WGS sequence"/>
</dbReference>
<dbReference type="RefSeq" id="WP_115780131.1">
    <property type="nucleotide sequence ID" value="NZ_BMHL01000001.1"/>
</dbReference>
<sequence>MSWAERSATNLLPLSVEQRQFPVALREWVYAGDMFDMETPTETCRLCGHPDIRYHFRIVNQHNGNEMLVGSECINRFGISATDPLGNILNAEESRQRVNRDRRFLVTEAKKRKLINTLVELAGVEEQFNIQSFISYVMERDAFTPDQLTVLFWRLDQHRIEYAPTDFKVTIRRDREKTQLRRMAEWKIRKLWPALSASQRRWVQENTDYTP</sequence>
<name>A0ABQ1LHC3_9BURK</name>